<comment type="caution">
    <text evidence="1">The sequence shown here is derived from an EMBL/GenBank/DDBJ whole genome shotgun (WGS) entry which is preliminary data.</text>
</comment>
<reference evidence="1 2" key="1">
    <citation type="journal article" date="2019" name="Syst. Appl. Microbiol.">
        <title>Microvirga tunisiensis sp. nov., a root nodule symbiotic bacterium isolated from Lupinus micranthus and L. luteus grown in Northern Tunisia.</title>
        <authorList>
            <person name="Msaddak A."/>
            <person name="Rejili M."/>
            <person name="Duran D."/>
            <person name="Mars M."/>
            <person name="Palacios J.M."/>
            <person name="Ruiz-Argueso T."/>
            <person name="Rey L."/>
            <person name="Imperial J."/>
        </authorList>
    </citation>
    <scope>NUCLEOTIDE SEQUENCE [LARGE SCALE GENOMIC DNA]</scope>
    <source>
        <strain evidence="1 2">Lmie10</strain>
    </source>
</reference>
<proteinExistence type="predicted"/>
<evidence type="ECO:0000313" key="1">
    <source>
        <dbReference type="EMBL" id="MPR25205.1"/>
    </source>
</evidence>
<keyword evidence="2" id="KW-1185">Reference proteome</keyword>
<dbReference type="EMBL" id="VOSK01000019">
    <property type="protein sequence ID" value="MPR25205.1"/>
    <property type="molecule type" value="Genomic_DNA"/>
</dbReference>
<gene>
    <name evidence="1" type="ORF">FS320_08135</name>
</gene>
<protein>
    <submittedName>
        <fullName evidence="1">Uncharacterized protein</fullName>
    </submittedName>
</protein>
<evidence type="ECO:0000313" key="2">
    <source>
        <dbReference type="Proteomes" id="UP000403266"/>
    </source>
</evidence>
<organism evidence="1 2">
    <name type="scientific">Microvirga tunisiensis</name>
    <dbReference type="NCBI Taxonomy" id="2108360"/>
    <lineage>
        <taxon>Bacteria</taxon>
        <taxon>Pseudomonadati</taxon>
        <taxon>Pseudomonadota</taxon>
        <taxon>Alphaproteobacteria</taxon>
        <taxon>Hyphomicrobiales</taxon>
        <taxon>Methylobacteriaceae</taxon>
        <taxon>Microvirga</taxon>
    </lineage>
</organism>
<dbReference type="Proteomes" id="UP000403266">
    <property type="component" value="Unassembled WGS sequence"/>
</dbReference>
<sequence length="90" mass="10245">MATRRLRYALWQHRRSLKRQAVAQESAAERLFGLAEILATAGRPEPARRLAGIALRFRVKAICLTARAEAVDWRARAWQPAWQSFGSDGR</sequence>
<accession>A0A5N7MEB6</accession>
<dbReference type="AlphaFoldDB" id="A0A5N7MEB6"/>
<name>A0A5N7MEB6_9HYPH</name>
<dbReference type="RefSeq" id="WP_152710682.1">
    <property type="nucleotide sequence ID" value="NZ_VOSJ01000006.1"/>
</dbReference>
<dbReference type="OrthoDB" id="9957070at2"/>